<protein>
    <submittedName>
        <fullName evidence="2">Uncharacterized protein</fullName>
    </submittedName>
</protein>
<sequence length="217" mass="22481">MTATPPVSSNPQLSSITEGSPSDDDDDDMDRFLTKIENGPIHPPPLGPSILTAHPPPPAPCGTRNRVAPVCACGGHRRSCCPDRACVRSPNRAAGGGRGRPAAVGLLRLAAVCGDQQRGECGERGRIKPMAGAPAQGAEGAVDAQGQAAPAVCHELVEEETEEEEDDGEDGEDDDGREQVGGAVVRASRDGSTVATSRMHAEGATVLQWRLQVLLPA</sequence>
<dbReference type="EMBL" id="CM029040">
    <property type="protein sequence ID" value="KAG2634670.1"/>
    <property type="molecule type" value="Genomic_DNA"/>
</dbReference>
<evidence type="ECO:0000313" key="3">
    <source>
        <dbReference type="Proteomes" id="UP000823388"/>
    </source>
</evidence>
<feature type="compositionally biased region" description="Polar residues" evidence="1">
    <location>
        <begin position="1"/>
        <end position="20"/>
    </location>
</feature>
<gene>
    <name evidence="2" type="ORF">PVAP13_2NG104303</name>
</gene>
<feature type="compositionally biased region" description="Acidic residues" evidence="1">
    <location>
        <begin position="157"/>
        <end position="176"/>
    </location>
</feature>
<dbReference type="AlphaFoldDB" id="A0A8T0VHF3"/>
<name>A0A8T0VHF3_PANVG</name>
<keyword evidence="3" id="KW-1185">Reference proteome</keyword>
<comment type="caution">
    <text evidence="2">The sequence shown here is derived from an EMBL/GenBank/DDBJ whole genome shotgun (WGS) entry which is preliminary data.</text>
</comment>
<proteinExistence type="predicted"/>
<reference evidence="2" key="1">
    <citation type="submission" date="2020-05" db="EMBL/GenBank/DDBJ databases">
        <title>WGS assembly of Panicum virgatum.</title>
        <authorList>
            <person name="Lovell J.T."/>
            <person name="Jenkins J."/>
            <person name="Shu S."/>
            <person name="Juenger T.E."/>
            <person name="Schmutz J."/>
        </authorList>
    </citation>
    <scope>NUCLEOTIDE SEQUENCE</scope>
    <source>
        <strain evidence="2">AP13</strain>
    </source>
</reference>
<feature type="region of interest" description="Disordered" evidence="1">
    <location>
        <begin position="123"/>
        <end position="197"/>
    </location>
</feature>
<evidence type="ECO:0000313" key="2">
    <source>
        <dbReference type="EMBL" id="KAG2634670.1"/>
    </source>
</evidence>
<evidence type="ECO:0000256" key="1">
    <source>
        <dbReference type="SAM" id="MobiDB-lite"/>
    </source>
</evidence>
<accession>A0A8T0VHF3</accession>
<organism evidence="2 3">
    <name type="scientific">Panicum virgatum</name>
    <name type="common">Blackwell switchgrass</name>
    <dbReference type="NCBI Taxonomy" id="38727"/>
    <lineage>
        <taxon>Eukaryota</taxon>
        <taxon>Viridiplantae</taxon>
        <taxon>Streptophyta</taxon>
        <taxon>Embryophyta</taxon>
        <taxon>Tracheophyta</taxon>
        <taxon>Spermatophyta</taxon>
        <taxon>Magnoliopsida</taxon>
        <taxon>Liliopsida</taxon>
        <taxon>Poales</taxon>
        <taxon>Poaceae</taxon>
        <taxon>PACMAD clade</taxon>
        <taxon>Panicoideae</taxon>
        <taxon>Panicodae</taxon>
        <taxon>Paniceae</taxon>
        <taxon>Panicinae</taxon>
        <taxon>Panicum</taxon>
        <taxon>Panicum sect. Hiantes</taxon>
    </lineage>
</organism>
<feature type="region of interest" description="Disordered" evidence="1">
    <location>
        <begin position="1"/>
        <end position="54"/>
    </location>
</feature>
<dbReference type="Proteomes" id="UP000823388">
    <property type="component" value="Chromosome 2N"/>
</dbReference>